<evidence type="ECO:0000313" key="3">
    <source>
        <dbReference type="EMBL" id="MYM55374.1"/>
    </source>
</evidence>
<dbReference type="GO" id="GO:0016787">
    <property type="term" value="F:hydrolase activity"/>
    <property type="evidence" value="ECO:0007669"/>
    <property type="project" value="UniProtKB-KW"/>
</dbReference>
<dbReference type="Proteomes" id="UP000479043">
    <property type="component" value="Unassembled WGS sequence"/>
</dbReference>
<organism evidence="3 4">
    <name type="scientific">Thalassovita mangrovi</name>
    <dbReference type="NCBI Taxonomy" id="2692236"/>
    <lineage>
        <taxon>Bacteria</taxon>
        <taxon>Pseudomonadati</taxon>
        <taxon>Pseudomonadota</taxon>
        <taxon>Alphaproteobacteria</taxon>
        <taxon>Rhodobacterales</taxon>
        <taxon>Roseobacteraceae</taxon>
        <taxon>Thalassovita</taxon>
    </lineage>
</organism>
<proteinExistence type="inferred from homology"/>
<dbReference type="InterPro" id="IPR050571">
    <property type="entry name" value="Class-IV_PLP-Dep_Aminotrnsfr"/>
</dbReference>
<protein>
    <submittedName>
        <fullName evidence="3">HAD family hydrolase</fullName>
    </submittedName>
</protein>
<sequence>MRIAMWSGPRNLSTAMMYSFAARGDCAVVDEPFYAAYLRLTGLNHPMRDDILASQSQDPEEVVKALLGPVPADKPHFYQKHMTQHMIPGIPRDWMAHVANVFLIRHPARVIASFGAKYDNPTLEDIGFTQQTELYDYVLGLGHHPVVIDSADIRRDPEGMLTKLCAAIGLDFIPSMLNWPRGGHPDDGVWASHWYGAVHASTGFAPAEGDLPELEGKAAELLEQALPHYERLAALKL</sequence>
<dbReference type="PANTHER" id="PTHR42743">
    <property type="entry name" value="AMINO-ACID AMINOTRANSFERASE"/>
    <property type="match status" value="1"/>
</dbReference>
<evidence type="ECO:0000256" key="1">
    <source>
        <dbReference type="ARBA" id="ARBA00009320"/>
    </source>
</evidence>
<dbReference type="AlphaFoldDB" id="A0A6L8LH89"/>
<dbReference type="GO" id="GO:0009082">
    <property type="term" value="P:branched-chain amino acid biosynthetic process"/>
    <property type="evidence" value="ECO:0007669"/>
    <property type="project" value="UniProtKB-KW"/>
</dbReference>
<dbReference type="Gene3D" id="3.40.50.300">
    <property type="entry name" value="P-loop containing nucleotide triphosphate hydrolases"/>
    <property type="match status" value="1"/>
</dbReference>
<name>A0A6L8LH89_9RHOB</name>
<reference evidence="3 4" key="1">
    <citation type="submission" date="2020-01" db="EMBL/GenBank/DDBJ databases">
        <authorList>
            <person name="Chen S."/>
        </authorList>
    </citation>
    <scope>NUCLEOTIDE SEQUENCE [LARGE SCALE GENOMIC DNA]</scope>
    <source>
        <strain evidence="3 4">GS-10</strain>
    </source>
</reference>
<evidence type="ECO:0000313" key="4">
    <source>
        <dbReference type="Proteomes" id="UP000479043"/>
    </source>
</evidence>
<keyword evidence="2" id="KW-0100">Branched-chain amino acid biosynthesis</keyword>
<gene>
    <name evidence="3" type="ORF">GR167_08660</name>
</gene>
<dbReference type="EMBL" id="WWEN01000003">
    <property type="protein sequence ID" value="MYM55374.1"/>
    <property type="molecule type" value="Genomic_DNA"/>
</dbReference>
<dbReference type="PANTHER" id="PTHR42743:SF11">
    <property type="entry name" value="AMINODEOXYCHORISMATE LYASE"/>
    <property type="match status" value="1"/>
</dbReference>
<dbReference type="Pfam" id="PF19798">
    <property type="entry name" value="Sulfotransfer_5"/>
    <property type="match status" value="1"/>
</dbReference>
<keyword evidence="4" id="KW-1185">Reference proteome</keyword>
<keyword evidence="2" id="KW-0028">Amino-acid biosynthesis</keyword>
<comment type="caution">
    <text evidence="3">The sequence shown here is derived from an EMBL/GenBank/DDBJ whole genome shotgun (WGS) entry which is preliminary data.</text>
</comment>
<comment type="similarity">
    <text evidence="1">Belongs to the class-IV pyridoxal-phosphate-dependent aminotransferase family.</text>
</comment>
<dbReference type="InterPro" id="IPR027417">
    <property type="entry name" value="P-loop_NTPase"/>
</dbReference>
<accession>A0A6L8LH89</accession>
<evidence type="ECO:0000256" key="2">
    <source>
        <dbReference type="ARBA" id="ARBA00023304"/>
    </source>
</evidence>
<keyword evidence="3" id="KW-0378">Hydrolase</keyword>
<dbReference type="SUPFAM" id="SSF52540">
    <property type="entry name" value="P-loop containing nucleoside triphosphate hydrolases"/>
    <property type="match status" value="1"/>
</dbReference>
<dbReference type="RefSeq" id="WP_160973071.1">
    <property type="nucleotide sequence ID" value="NZ_WWEN01000003.1"/>
</dbReference>